<organism evidence="2 3">
    <name type="scientific">Hypsibius exemplaris</name>
    <name type="common">Freshwater tardigrade</name>
    <dbReference type="NCBI Taxonomy" id="2072580"/>
    <lineage>
        <taxon>Eukaryota</taxon>
        <taxon>Metazoa</taxon>
        <taxon>Ecdysozoa</taxon>
        <taxon>Tardigrada</taxon>
        <taxon>Eutardigrada</taxon>
        <taxon>Parachela</taxon>
        <taxon>Hypsibioidea</taxon>
        <taxon>Hypsibiidae</taxon>
        <taxon>Hypsibius</taxon>
    </lineage>
</organism>
<evidence type="ECO:0000256" key="1">
    <source>
        <dbReference type="SAM" id="SignalP"/>
    </source>
</evidence>
<evidence type="ECO:0000313" key="2">
    <source>
        <dbReference type="EMBL" id="OQV12911.1"/>
    </source>
</evidence>
<keyword evidence="1" id="KW-0732">Signal</keyword>
<dbReference type="EMBL" id="MTYJ01000134">
    <property type="protein sequence ID" value="OQV12911.1"/>
    <property type="molecule type" value="Genomic_DNA"/>
</dbReference>
<protein>
    <submittedName>
        <fullName evidence="2">Uncharacterized protein</fullName>
    </submittedName>
</protein>
<name>A0A1W0WCH8_HYPEX</name>
<feature type="chain" id="PRO_5012009093" evidence="1">
    <location>
        <begin position="26"/>
        <end position="186"/>
    </location>
</feature>
<comment type="caution">
    <text evidence="2">The sequence shown here is derived from an EMBL/GenBank/DDBJ whole genome shotgun (WGS) entry which is preliminary data.</text>
</comment>
<reference evidence="3" key="1">
    <citation type="submission" date="2017-01" db="EMBL/GenBank/DDBJ databases">
        <title>Comparative genomics of anhydrobiosis in the tardigrade Hypsibius dujardini.</title>
        <authorList>
            <person name="Yoshida Y."/>
            <person name="Koutsovoulos G."/>
            <person name="Laetsch D."/>
            <person name="Stevens L."/>
            <person name="Kumar S."/>
            <person name="Horikawa D."/>
            <person name="Ishino K."/>
            <person name="Komine S."/>
            <person name="Tomita M."/>
            <person name="Blaxter M."/>
            <person name="Arakawa K."/>
        </authorList>
    </citation>
    <scope>NUCLEOTIDE SEQUENCE [LARGE SCALE GENOMIC DNA]</scope>
    <source>
        <strain evidence="3">Z151</strain>
    </source>
</reference>
<feature type="signal peptide" evidence="1">
    <location>
        <begin position="1"/>
        <end position="25"/>
    </location>
</feature>
<proteinExistence type="predicted"/>
<keyword evidence="3" id="KW-1185">Reference proteome</keyword>
<dbReference type="AlphaFoldDB" id="A0A1W0WCH8"/>
<dbReference type="Proteomes" id="UP000192578">
    <property type="component" value="Unassembled WGS sequence"/>
</dbReference>
<evidence type="ECO:0000313" key="3">
    <source>
        <dbReference type="Proteomes" id="UP000192578"/>
    </source>
</evidence>
<sequence>MSQSHITRDVTHSFLALLLVHSIKATEEAFFSCLKSQIDTALHSSDCLEIILGLYRTNPGASSSDCWRKISGFHPHKKMSGPPVGRIPGQPLIHPASTLPPLKKPVAPAGPTILPKLIVKWLWRHKFSICIPIICFSCIVGDYQRTQRDKANLKRLGIPTQPSWQTWIERLNPRKKTPMEHAGATQ</sequence>
<gene>
    <name evidence="2" type="ORF">BV898_12833</name>
</gene>
<accession>A0A1W0WCH8</accession>